<dbReference type="GO" id="GO:0001510">
    <property type="term" value="P:RNA methylation"/>
    <property type="evidence" value="ECO:0007669"/>
    <property type="project" value="InterPro"/>
</dbReference>
<dbReference type="InParanoid" id="Q4D0T0"/>
<dbReference type="RefSeq" id="XP_807983.1">
    <property type="nucleotide sequence ID" value="XM_802890.1"/>
</dbReference>
<organism evidence="9 10">
    <name type="scientific">Trypanosoma cruzi (strain CL Brener)</name>
    <dbReference type="NCBI Taxonomy" id="353153"/>
    <lineage>
        <taxon>Eukaryota</taxon>
        <taxon>Discoba</taxon>
        <taxon>Euglenozoa</taxon>
        <taxon>Kinetoplastea</taxon>
        <taxon>Metakinetoplastina</taxon>
        <taxon>Trypanosomatida</taxon>
        <taxon>Trypanosomatidae</taxon>
        <taxon>Trypanosoma</taxon>
        <taxon>Schizotrypanum</taxon>
    </lineage>
</organism>
<evidence type="ECO:0000256" key="5">
    <source>
        <dbReference type="PROSITE-ProRule" id="PRU01023"/>
    </source>
</evidence>
<dbReference type="InterPro" id="IPR001678">
    <property type="entry name" value="MeTrfase_RsmB-F_NOP2_dom"/>
</dbReference>
<dbReference type="AlphaFoldDB" id="Q4D0T0"/>
<dbReference type="InterPro" id="IPR029063">
    <property type="entry name" value="SAM-dependent_MTases_sf"/>
</dbReference>
<feature type="coiled-coil region" evidence="6">
    <location>
        <begin position="79"/>
        <end position="108"/>
    </location>
</feature>
<evidence type="ECO:0000256" key="3">
    <source>
        <dbReference type="ARBA" id="ARBA00022691"/>
    </source>
</evidence>
<dbReference type="KEGG" id="tcr:511307.6"/>
<dbReference type="PRINTS" id="PR02008">
    <property type="entry name" value="RCMTFAMILY"/>
</dbReference>
<dbReference type="eggNOG" id="KOG2198">
    <property type="taxonomic scope" value="Eukaryota"/>
</dbReference>
<dbReference type="PANTHER" id="PTHR22808">
    <property type="entry name" value="NCL1 YEAST -RELATED NOL1/NOP2/FMU SUN DOMAIN-CONTAINING"/>
    <property type="match status" value="1"/>
</dbReference>
<reference evidence="9 10" key="1">
    <citation type="journal article" date="2005" name="Science">
        <title>The genome sequence of Trypanosoma cruzi, etiologic agent of Chagas disease.</title>
        <authorList>
            <person name="El-Sayed N.M."/>
            <person name="Myler P.J."/>
            <person name="Bartholomeu D.C."/>
            <person name="Nilsson D."/>
            <person name="Aggarwal G."/>
            <person name="Tran A.N."/>
            <person name="Ghedin E."/>
            <person name="Worthey E.A."/>
            <person name="Delcher A.L."/>
            <person name="Blandin G."/>
            <person name="Westenberger S.J."/>
            <person name="Caler E."/>
            <person name="Cerqueira G.C."/>
            <person name="Branche C."/>
            <person name="Haas B."/>
            <person name="Anupama A."/>
            <person name="Arner E."/>
            <person name="Aslund L."/>
            <person name="Attipoe P."/>
            <person name="Bontempi E."/>
            <person name="Bringaud F."/>
            <person name="Burton P."/>
            <person name="Cadag E."/>
            <person name="Campbell D.A."/>
            <person name="Carrington M."/>
            <person name="Crabtree J."/>
            <person name="Darban H."/>
            <person name="da Silveira J.F."/>
            <person name="de Jong P."/>
            <person name="Edwards K."/>
            <person name="Englund P.T."/>
            <person name="Fazelina G."/>
            <person name="Feldblyum T."/>
            <person name="Ferella M."/>
            <person name="Frasch A.C."/>
            <person name="Gull K."/>
            <person name="Horn D."/>
            <person name="Hou L."/>
            <person name="Huang Y."/>
            <person name="Kindlund E."/>
            <person name="Klingbeil M."/>
            <person name="Kluge S."/>
            <person name="Koo H."/>
            <person name="Lacerda D."/>
            <person name="Levin M.J."/>
            <person name="Lorenzi H."/>
            <person name="Louie T."/>
            <person name="Machado C.R."/>
            <person name="McCulloch R."/>
            <person name="McKenna A."/>
            <person name="Mizuno Y."/>
            <person name="Mottram J.C."/>
            <person name="Nelson S."/>
            <person name="Ochaya S."/>
            <person name="Osoegawa K."/>
            <person name="Pai G."/>
            <person name="Parsons M."/>
            <person name="Pentony M."/>
            <person name="Pettersson U."/>
            <person name="Pop M."/>
            <person name="Ramirez J.L."/>
            <person name="Rinta J."/>
            <person name="Robertson L."/>
            <person name="Salzberg S.L."/>
            <person name="Sanchez D.O."/>
            <person name="Seyler A."/>
            <person name="Sharma R."/>
            <person name="Shetty J."/>
            <person name="Simpson A.J."/>
            <person name="Sisk E."/>
            <person name="Tammi M.T."/>
            <person name="Tarleton R."/>
            <person name="Teixeira S."/>
            <person name="Van Aken S."/>
            <person name="Vogt C."/>
            <person name="Ward P.N."/>
            <person name="Wickstead B."/>
            <person name="Wortman J."/>
            <person name="White O."/>
            <person name="Fraser C.M."/>
            <person name="Stuart K.D."/>
            <person name="Andersson B."/>
        </authorList>
    </citation>
    <scope>NUCLEOTIDE SEQUENCE [LARGE SCALE GENOMIC DNA]</scope>
    <source>
        <strain evidence="9 10">CL Brener</strain>
    </source>
</reference>
<gene>
    <name evidence="9" type="ORF">Tc00.1047053511307.6</name>
</gene>
<accession>Q4D0T0</accession>
<keyword evidence="2 5" id="KW-0808">Transferase</keyword>
<dbReference type="STRING" id="353153.Q4D0T0"/>
<dbReference type="SMR" id="Q4D0T0"/>
<dbReference type="OMA" id="RCCRRVM"/>
<protein>
    <recommendedName>
        <fullName evidence="8">SAM-dependent MTase RsmB/NOP-type domain-containing protein</fullName>
    </recommendedName>
</protein>
<feature type="binding site" evidence="5">
    <location>
        <position position="363"/>
    </location>
    <ligand>
        <name>S-adenosyl-L-methionine</name>
        <dbReference type="ChEBI" id="CHEBI:59789"/>
    </ligand>
</feature>
<sequence>MRVSLFCRYDSFKSMHGNITSLFALLKSPESVRREVRQYVCHVPRRYRDSPRQRGSWVRGTLNLVFEEARRRGSYAVARAAVEVTLEQQQQQQQKQQQQQQQQQLTMESTWVKNALAACRTPEELREMETLLTQHRRLLGGMGEAGCRLTPAAQSDDAVLPPSLQDGDNGGSEVRGTPSLVAAGYSTAALATLRQGRDHVVTAPNASFSRYFMRQGLVADEVELMELFKAMRGRQPVGFRVHTSQMYGRAVECLLRDRPGIKPLSWLPSTCGAFVLLDTPDTPHNILLSNRQLLRALSNERLISFQSTSSMLPVLLLDPRPGEAVLDLCASPGSKTTLIHDYMFGISSSSKSLLATGCIVANDAVFSRTKTLSQRLQSVSPSIAVTQIQGQTLPAQPIASGGVRYDKVLVDAPCSGEGRMHRDVMSWRMWHPLKAMEFFTTQVSLLRHAVELCAAGGCVVYSTCTLNPLENEAVISTVLADGEVELIRPPHFMTADSGWHFSRGLSHWLVPSRAGGFLHTFAESEAKGEGTAVELFPPEGNGEIQKALESCCLRVLPHRNSGAEGFFLAALRKVQHGSAPFSASSSKDIVREKKVAPSSCQLAAESILHACGVVRLSAGNMLLQRHLGGFFNDSATQMEEFLTKCGLCAAWKETRGLLLISESTWDHIRAIPSTTNLSSSTAALLELGVVVIEAATGGLTESGAFYLRRHATSRVLRIPFSEMQWLLSHQVLKISELQEDPKVLARRIVGSTAPMKHEAETEERCVPLPWVAQFFNAIGSREGNFIVCGFSSFVNKDVNHENNADGLASISIPVILCRSSTGVELRLSLSQDARQRCLAVIGRVIGRKRRTGATVAAAAALEKEYMQMGTQYNTSRTMDSAGLEGRPLTLQRQYRHLHASNSFGSSAPLSPPLPTKTCAGSTTIDHKISNRSRDGGANDGESLMHRVRGEYFEI</sequence>
<evidence type="ECO:0000259" key="8">
    <source>
        <dbReference type="PROSITE" id="PS51686"/>
    </source>
</evidence>
<comment type="caution">
    <text evidence="5">Lacks conserved residue(s) required for the propagation of feature annotation.</text>
</comment>
<feature type="active site" description="Nucleophile" evidence="5">
    <location>
        <position position="464"/>
    </location>
</feature>
<keyword evidence="1 5" id="KW-0489">Methyltransferase</keyword>
<dbReference type="GO" id="GO:0008173">
    <property type="term" value="F:RNA methyltransferase activity"/>
    <property type="evidence" value="ECO:0007669"/>
    <property type="project" value="InterPro"/>
</dbReference>
<dbReference type="InterPro" id="IPR023267">
    <property type="entry name" value="RCMT"/>
</dbReference>
<feature type="region of interest" description="Disordered" evidence="7">
    <location>
        <begin position="920"/>
        <end position="942"/>
    </location>
</feature>
<comment type="similarity">
    <text evidence="5">Belongs to the class I-like SAM-binding methyltransferase superfamily. RsmB/NOP family.</text>
</comment>
<proteinExistence type="inferred from homology"/>
<dbReference type="Pfam" id="PF01189">
    <property type="entry name" value="Methyltr_RsmB-F"/>
    <property type="match status" value="1"/>
</dbReference>
<comment type="caution">
    <text evidence="9">The sequence shown here is derived from an EMBL/GenBank/DDBJ whole genome shotgun (WGS) entry which is preliminary data.</text>
</comment>
<dbReference type="PANTHER" id="PTHR22808:SF7">
    <property type="entry name" value="SAM-DEPENDENT MTASE RSMB_NOP-TYPE DOMAIN-CONTAINING PROTEIN"/>
    <property type="match status" value="1"/>
</dbReference>
<dbReference type="InterPro" id="IPR049560">
    <property type="entry name" value="MeTrfase_RsmB-F_NOP2_cat"/>
</dbReference>
<dbReference type="PROSITE" id="PS51686">
    <property type="entry name" value="SAM_MT_RSMB_NOP"/>
    <property type="match status" value="1"/>
</dbReference>
<keyword evidence="6" id="KW-0175">Coiled coil</keyword>
<evidence type="ECO:0000256" key="7">
    <source>
        <dbReference type="SAM" id="MobiDB-lite"/>
    </source>
</evidence>
<keyword evidence="3 5" id="KW-0949">S-adenosyl-L-methionine</keyword>
<evidence type="ECO:0000256" key="1">
    <source>
        <dbReference type="ARBA" id="ARBA00022603"/>
    </source>
</evidence>
<evidence type="ECO:0000313" key="10">
    <source>
        <dbReference type="Proteomes" id="UP000002296"/>
    </source>
</evidence>
<evidence type="ECO:0000313" key="9">
    <source>
        <dbReference type="EMBL" id="EAN86132.1"/>
    </source>
</evidence>
<feature type="domain" description="SAM-dependent MTase RsmB/NOP-type" evidence="8">
    <location>
        <begin position="227"/>
        <end position="574"/>
    </location>
</feature>
<dbReference type="Gene3D" id="3.40.50.150">
    <property type="entry name" value="Vaccinia Virus protein VP39"/>
    <property type="match status" value="1"/>
</dbReference>
<dbReference type="GeneID" id="3538310"/>
<feature type="binding site" evidence="5">
    <location>
        <position position="411"/>
    </location>
    <ligand>
        <name>S-adenosyl-L-methionine</name>
        <dbReference type="ChEBI" id="CHEBI:59789"/>
    </ligand>
</feature>
<name>Q4D0T0_TRYCC</name>
<evidence type="ECO:0000256" key="6">
    <source>
        <dbReference type="SAM" id="Coils"/>
    </source>
</evidence>
<evidence type="ECO:0000256" key="2">
    <source>
        <dbReference type="ARBA" id="ARBA00022679"/>
    </source>
</evidence>
<keyword evidence="10" id="KW-1185">Reference proteome</keyword>
<evidence type="ECO:0000256" key="4">
    <source>
        <dbReference type="ARBA" id="ARBA00022884"/>
    </source>
</evidence>
<dbReference type="PaxDb" id="353153-Q4D0T0"/>
<dbReference type="EMBL" id="AAHK01001284">
    <property type="protein sequence ID" value="EAN86132.1"/>
    <property type="molecule type" value="Genomic_DNA"/>
</dbReference>
<dbReference type="GO" id="GO:0003723">
    <property type="term" value="F:RNA binding"/>
    <property type="evidence" value="ECO:0007669"/>
    <property type="project" value="UniProtKB-UniRule"/>
</dbReference>
<feature type="compositionally biased region" description="Basic and acidic residues" evidence="7">
    <location>
        <begin position="924"/>
        <end position="942"/>
    </location>
</feature>
<dbReference type="Proteomes" id="UP000002296">
    <property type="component" value="Unassembled WGS sequence"/>
</dbReference>
<keyword evidence="4 5" id="KW-0694">RNA-binding</keyword>
<dbReference type="SUPFAM" id="SSF53335">
    <property type="entry name" value="S-adenosyl-L-methionine-dependent methyltransferases"/>
    <property type="match status" value="1"/>
</dbReference>